<dbReference type="GO" id="GO:0019877">
    <property type="term" value="P:diaminopimelate biosynthetic process"/>
    <property type="evidence" value="ECO:0007669"/>
    <property type="project" value="UniProtKB-UniRule"/>
</dbReference>
<comment type="function">
    <text evidence="12">Catalyzes the reversible NADPH-dependent reductive amination of L-2-amino-6-oxopimelate, the acyclic form of L-tetrahydrodipicolinate, to generate the meso compound, D,L-2,6-diaminopimelate.</text>
</comment>
<evidence type="ECO:0000256" key="2">
    <source>
        <dbReference type="ARBA" id="ARBA00007442"/>
    </source>
</evidence>
<dbReference type="GO" id="GO:0000166">
    <property type="term" value="F:nucleotide binding"/>
    <property type="evidence" value="ECO:0007669"/>
    <property type="project" value="UniProtKB-KW"/>
</dbReference>
<evidence type="ECO:0000256" key="10">
    <source>
        <dbReference type="ARBA" id="ARBA00023154"/>
    </source>
</evidence>
<gene>
    <name evidence="15" type="ORF">Ami103574_11400</name>
</gene>
<evidence type="ECO:0000256" key="5">
    <source>
        <dbReference type="ARBA" id="ARBA00021654"/>
    </source>
</evidence>
<dbReference type="Gene3D" id="3.40.50.720">
    <property type="entry name" value="NAD(P)-binding Rossmann-like Domain"/>
    <property type="match status" value="1"/>
</dbReference>
<evidence type="ECO:0000256" key="11">
    <source>
        <dbReference type="ARBA" id="ARBA00052023"/>
    </source>
</evidence>
<evidence type="ECO:0000256" key="4">
    <source>
        <dbReference type="ARBA" id="ARBA00012080"/>
    </source>
</evidence>
<feature type="binding site" evidence="13">
    <location>
        <position position="200"/>
    </location>
    <ligand>
        <name>substrate</name>
    </ligand>
</feature>
<evidence type="ECO:0000256" key="12">
    <source>
        <dbReference type="PIRNR" id="PIRNR025648"/>
    </source>
</evidence>
<organism evidence="15 16">
    <name type="scientific">Aminipila butyrica</name>
    <dbReference type="NCBI Taxonomy" id="433296"/>
    <lineage>
        <taxon>Bacteria</taxon>
        <taxon>Bacillati</taxon>
        <taxon>Bacillota</taxon>
        <taxon>Clostridia</taxon>
        <taxon>Peptostreptococcales</taxon>
        <taxon>Anaerovoracaceae</taxon>
        <taxon>Aminipila</taxon>
    </lineage>
</organism>
<dbReference type="InterPro" id="IPR036291">
    <property type="entry name" value="NAD(P)-bd_dom_sf"/>
</dbReference>
<evidence type="ECO:0000256" key="1">
    <source>
        <dbReference type="ARBA" id="ARBA00004896"/>
    </source>
</evidence>
<dbReference type="InterPro" id="IPR010190">
    <property type="entry name" value="Diaminopimelate_DH_Ddh"/>
</dbReference>
<evidence type="ECO:0000256" key="8">
    <source>
        <dbReference type="ARBA" id="ARBA00022915"/>
    </source>
</evidence>
<dbReference type="CDD" id="cd02270">
    <property type="entry name" value="meso-DAPDH_N"/>
    <property type="match status" value="1"/>
</dbReference>
<keyword evidence="9 12" id="KW-0560">Oxidoreductase</keyword>
<dbReference type="AlphaFoldDB" id="A0A858BV03"/>
<feature type="binding site" evidence="13">
    <location>
        <begin position="93"/>
        <end position="95"/>
    </location>
    <ligand>
        <name>NADP(+)</name>
        <dbReference type="ChEBI" id="CHEBI:58349"/>
    </ligand>
</feature>
<accession>A0A858BV03</accession>
<feature type="binding site" evidence="13">
    <location>
        <position position="250"/>
    </location>
    <ligand>
        <name>substrate</name>
    </ligand>
</feature>
<evidence type="ECO:0000313" key="16">
    <source>
        <dbReference type="Proteomes" id="UP000466848"/>
    </source>
</evidence>
<feature type="binding site" evidence="13">
    <location>
        <position position="174"/>
    </location>
    <ligand>
        <name>substrate</name>
    </ligand>
</feature>
<keyword evidence="7 12" id="KW-0521">NADP</keyword>
<dbReference type="Pfam" id="PF16654">
    <property type="entry name" value="DAPDH_C"/>
    <property type="match status" value="1"/>
</dbReference>
<dbReference type="NCBIfam" id="TIGR01921">
    <property type="entry name" value="DAP-DH"/>
    <property type="match status" value="1"/>
</dbReference>
<keyword evidence="8 12" id="KW-0220">Diaminopimelate biosynthesis</keyword>
<reference evidence="15 16" key="1">
    <citation type="submission" date="2020-02" db="EMBL/GenBank/DDBJ databases">
        <authorList>
            <person name="Kim Y.B."/>
            <person name="Roh S.W."/>
        </authorList>
    </citation>
    <scope>NUCLEOTIDE SEQUENCE [LARGE SCALE GENOMIC DNA]</scope>
    <source>
        <strain evidence="15 16">DSM 103574</strain>
    </source>
</reference>
<dbReference type="RefSeq" id="WP_163067131.1">
    <property type="nucleotide sequence ID" value="NZ_CP048649.1"/>
</dbReference>
<dbReference type="PIRSF" id="PIRSF025648">
    <property type="entry name" value="DDH"/>
    <property type="match status" value="1"/>
</dbReference>
<evidence type="ECO:0000256" key="9">
    <source>
        <dbReference type="ARBA" id="ARBA00023002"/>
    </source>
</evidence>
<feature type="binding site" evidence="13">
    <location>
        <begin position="122"/>
        <end position="126"/>
    </location>
    <ligand>
        <name>NADP(+)</name>
        <dbReference type="ChEBI" id="CHEBI:58349"/>
    </ligand>
</feature>
<keyword evidence="10 12" id="KW-0457">Lysine biosynthesis</keyword>
<evidence type="ECO:0000313" key="15">
    <source>
        <dbReference type="EMBL" id="QIB69891.1"/>
    </source>
</evidence>
<comment type="similarity">
    <text evidence="2 12">Belongs to the diaminopimelate dehydrogenase family.</text>
</comment>
<proteinExistence type="inferred from homology"/>
<dbReference type="Proteomes" id="UP000466848">
    <property type="component" value="Chromosome"/>
</dbReference>
<feature type="binding site" evidence="13">
    <location>
        <begin position="35"/>
        <end position="37"/>
    </location>
    <ligand>
        <name>NADP(+)</name>
        <dbReference type="ChEBI" id="CHEBI:58349"/>
    </ligand>
</feature>
<sequence length="329" mass="36252">MNNIQIGILGYGNLGRGVELAISQQPDMELTAIFTRRNPAEIQPSLSGVPIYNVKDVLNFKNSIDVMILCGGSSTDLDSQSPAFASHFNIVDSFDTHPEIPRHFKSVNTSALLTNHTAIVSAGWDPGLFSINRLLAESILPLGHSYTFWGKGVSQGHSDALRRIEGVANAIQYTIPLESAMEAVRRGDGPAFTPRQMHTRECYVALLPDADPDTVRDQIVHMPSYFADYDTTVHFVSQEELQENHYAMPHGGFIQRSGTTGSDQENCHIYEFSLKLDSNPQFTANVLACYARSAYRLAAEGSYGAKTVLEIPPAYLSSRSIEQLRAEIL</sequence>
<feature type="binding site" evidence="13">
    <location>
        <begin position="11"/>
        <end position="14"/>
    </location>
    <ligand>
        <name>NADP(+)</name>
        <dbReference type="ChEBI" id="CHEBI:58349"/>
    </ligand>
</feature>
<name>A0A858BV03_9FIRM</name>
<dbReference type="GO" id="GO:0009089">
    <property type="term" value="P:lysine biosynthetic process via diaminopimelate"/>
    <property type="evidence" value="ECO:0007669"/>
    <property type="project" value="UniProtKB-UniRule"/>
</dbReference>
<dbReference type="KEGG" id="abut:Ami103574_11400"/>
<dbReference type="Gene3D" id="3.30.360.10">
    <property type="entry name" value="Dihydrodipicolinate Reductase, domain 2"/>
    <property type="match status" value="1"/>
</dbReference>
<dbReference type="UniPathway" id="UPA00034">
    <property type="reaction ID" value="UER00026"/>
</dbReference>
<evidence type="ECO:0000256" key="7">
    <source>
        <dbReference type="ARBA" id="ARBA00022857"/>
    </source>
</evidence>
<dbReference type="GO" id="GO:0047850">
    <property type="term" value="F:diaminopimelate dehydrogenase activity"/>
    <property type="evidence" value="ECO:0007669"/>
    <property type="project" value="UniProtKB-UniRule"/>
</dbReference>
<evidence type="ECO:0000256" key="3">
    <source>
        <dbReference type="ARBA" id="ARBA00011738"/>
    </source>
</evidence>
<evidence type="ECO:0000256" key="13">
    <source>
        <dbReference type="PIRSR" id="PIRSR025648-1"/>
    </source>
</evidence>
<feature type="binding site" evidence="13">
    <location>
        <begin position="70"/>
        <end position="73"/>
    </location>
    <ligand>
        <name>NADP(+)</name>
        <dbReference type="ChEBI" id="CHEBI:58349"/>
    </ligand>
</feature>
<evidence type="ECO:0000259" key="14">
    <source>
        <dbReference type="Pfam" id="PF16654"/>
    </source>
</evidence>
<dbReference type="SUPFAM" id="SSF51735">
    <property type="entry name" value="NAD(P)-binding Rossmann-fold domains"/>
    <property type="match status" value="2"/>
</dbReference>
<feature type="binding site" evidence="13">
    <location>
        <position position="149"/>
    </location>
    <ligand>
        <name>substrate</name>
    </ligand>
</feature>
<dbReference type="SUPFAM" id="SSF55347">
    <property type="entry name" value="Glyceraldehyde-3-phosphate dehydrogenase-like, C-terminal domain"/>
    <property type="match status" value="1"/>
</dbReference>
<feature type="binding site" evidence="13">
    <location>
        <position position="279"/>
    </location>
    <ligand>
        <name>substrate</name>
    </ligand>
</feature>
<dbReference type="EMBL" id="CP048649">
    <property type="protein sequence ID" value="QIB69891.1"/>
    <property type="molecule type" value="Genomic_DNA"/>
</dbReference>
<keyword evidence="13" id="KW-0547">Nucleotide-binding</keyword>
<evidence type="ECO:0000256" key="6">
    <source>
        <dbReference type="ARBA" id="ARBA00022605"/>
    </source>
</evidence>
<protein>
    <recommendedName>
        <fullName evidence="5 12">Meso-diaminopimelate D-dehydrogenase</fullName>
        <shortName evidence="12">DAPDH</shortName>
        <shortName evidence="12">Meso-DAP dehydrogenase</shortName>
        <ecNumber evidence="4 12">1.4.1.16</ecNumber>
    </recommendedName>
</protein>
<keyword evidence="6 12" id="KW-0028">Amino-acid biosynthesis</keyword>
<comment type="catalytic activity">
    <reaction evidence="11 12">
        <text>meso-2,6-diaminopimelate + NADP(+) + H2O = (S)-2-amino-6-oxoheptanedioate + NH4(+) + NADPH + H(+)</text>
        <dbReference type="Rhea" id="RHEA:13561"/>
        <dbReference type="ChEBI" id="CHEBI:15377"/>
        <dbReference type="ChEBI" id="CHEBI:15378"/>
        <dbReference type="ChEBI" id="CHEBI:28938"/>
        <dbReference type="ChEBI" id="CHEBI:57783"/>
        <dbReference type="ChEBI" id="CHEBI:57791"/>
        <dbReference type="ChEBI" id="CHEBI:58349"/>
        <dbReference type="ChEBI" id="CHEBI:58556"/>
        <dbReference type="EC" id="1.4.1.16"/>
    </reaction>
</comment>
<dbReference type="EC" id="1.4.1.16" evidence="4 12"/>
<dbReference type="InterPro" id="IPR032094">
    <property type="entry name" value="Meso-DAP_DH_C"/>
</dbReference>
<comment type="subunit">
    <text evidence="3 12">Homodimer.</text>
</comment>
<comment type="pathway">
    <text evidence="1 12">Amino-acid biosynthesis; L-lysine biosynthesis via DAP pathway; DL-2,6-diaminopimelate from (S)-tetrahydrodipicolinate: step 1/1.</text>
</comment>
<feature type="domain" description="Meso-diaminopimelate D-dehydrogenase C-terminal" evidence="14">
    <location>
        <begin position="123"/>
        <end position="278"/>
    </location>
</feature>
<keyword evidence="16" id="KW-1185">Reference proteome</keyword>